<dbReference type="Proteomes" id="UP000078559">
    <property type="component" value="Chromosome 10"/>
</dbReference>
<accession>A0A194W9E6</accession>
<protein>
    <submittedName>
        <fullName evidence="1">Uncharacterized protein</fullName>
    </submittedName>
</protein>
<evidence type="ECO:0000313" key="2">
    <source>
        <dbReference type="Proteomes" id="UP000078559"/>
    </source>
</evidence>
<name>A0A194W9E6_CYTMA</name>
<evidence type="ECO:0000313" key="1">
    <source>
        <dbReference type="EMBL" id="KUI73094.1"/>
    </source>
</evidence>
<organism evidence="1 2">
    <name type="scientific">Cytospora mali</name>
    <name type="common">Apple Valsa canker fungus</name>
    <name type="synonym">Valsa mali</name>
    <dbReference type="NCBI Taxonomy" id="578113"/>
    <lineage>
        <taxon>Eukaryota</taxon>
        <taxon>Fungi</taxon>
        <taxon>Dikarya</taxon>
        <taxon>Ascomycota</taxon>
        <taxon>Pezizomycotina</taxon>
        <taxon>Sordariomycetes</taxon>
        <taxon>Sordariomycetidae</taxon>
        <taxon>Diaporthales</taxon>
        <taxon>Cytosporaceae</taxon>
        <taxon>Cytospora</taxon>
    </lineage>
</organism>
<sequence>MAPITADDIKEFREAELRERKVQSLGWAFAGVPRRTADGDEHTKSRVEKLGFAFTQVPMKTKHEDWFVMSKAEQDAVRARLESEQAIPAGKISEIIAKVDVGGLRPKWSWVRSPIRGEYVDVVWVGKDSNEGVDRFWVAPLDEPIQMLVGREFTPEVFMEEFPVLKPHGMLLTMQAKMQAKMQASGSPEDVHVPGS</sequence>
<proteinExistence type="predicted"/>
<keyword evidence="2" id="KW-1185">Reference proteome</keyword>
<dbReference type="AlphaFoldDB" id="A0A194W9E6"/>
<dbReference type="EMBL" id="CM003107">
    <property type="protein sequence ID" value="KUI73094.1"/>
    <property type="molecule type" value="Genomic_DNA"/>
</dbReference>
<gene>
    <name evidence="1" type="ORF">VM1G_11908</name>
</gene>
<reference evidence="1" key="1">
    <citation type="submission" date="2014-12" db="EMBL/GenBank/DDBJ databases">
        <title>Genome Sequence of Valsa Canker Pathogens Uncovers a Specific Adaption of Colonization on Woody Bark.</title>
        <authorList>
            <person name="Yin Z."/>
            <person name="Liu H."/>
            <person name="Gao X."/>
            <person name="Li Z."/>
            <person name="Song N."/>
            <person name="Ke X."/>
            <person name="Dai Q."/>
            <person name="Wu Y."/>
            <person name="Sun Y."/>
            <person name="Xu J.-R."/>
            <person name="Kang Z.K."/>
            <person name="Wang L."/>
            <person name="Huang L."/>
        </authorList>
    </citation>
    <scope>NUCLEOTIDE SEQUENCE [LARGE SCALE GENOMIC DNA]</scope>
    <source>
        <strain evidence="1">03-8</strain>
    </source>
</reference>